<organism evidence="8 9">
    <name type="scientific">Halarchaeum nitratireducens</name>
    <dbReference type="NCBI Taxonomy" id="489913"/>
    <lineage>
        <taxon>Archaea</taxon>
        <taxon>Methanobacteriati</taxon>
        <taxon>Methanobacteriota</taxon>
        <taxon>Stenosarchaea group</taxon>
        <taxon>Halobacteria</taxon>
        <taxon>Halobacteriales</taxon>
        <taxon>Halobacteriaceae</taxon>
    </lineage>
</organism>
<comment type="cofactor">
    <cofactor evidence="1">
        <name>FMN</name>
        <dbReference type="ChEBI" id="CHEBI:58210"/>
    </cofactor>
</comment>
<dbReference type="InterPro" id="IPR044152">
    <property type="entry name" value="YqjM-like"/>
</dbReference>
<dbReference type="InterPro" id="IPR001155">
    <property type="entry name" value="OxRdtase_FMN_N"/>
</dbReference>
<feature type="region of interest" description="Disordered" evidence="6">
    <location>
        <begin position="125"/>
        <end position="144"/>
    </location>
</feature>
<dbReference type="PANTHER" id="PTHR43303:SF4">
    <property type="entry name" value="NADPH DEHYDROGENASE C23G7.10C-RELATED"/>
    <property type="match status" value="1"/>
</dbReference>
<evidence type="ECO:0000256" key="2">
    <source>
        <dbReference type="ARBA" id="ARBA00022630"/>
    </source>
</evidence>
<accession>A0A830GBE0</accession>
<keyword evidence="4" id="KW-0521">NADP</keyword>
<dbReference type="Pfam" id="PF00724">
    <property type="entry name" value="Oxidored_FMN"/>
    <property type="match status" value="1"/>
</dbReference>
<evidence type="ECO:0000256" key="1">
    <source>
        <dbReference type="ARBA" id="ARBA00001917"/>
    </source>
</evidence>
<evidence type="ECO:0000256" key="5">
    <source>
        <dbReference type="ARBA" id="ARBA00023002"/>
    </source>
</evidence>
<dbReference type="AlphaFoldDB" id="A0A830GBE0"/>
<dbReference type="PANTHER" id="PTHR43303">
    <property type="entry name" value="NADPH DEHYDROGENASE C23G7.10C-RELATED"/>
    <property type="match status" value="1"/>
</dbReference>
<dbReference type="SUPFAM" id="SSF51395">
    <property type="entry name" value="FMN-linked oxidoreductases"/>
    <property type="match status" value="1"/>
</dbReference>
<evidence type="ECO:0000313" key="8">
    <source>
        <dbReference type="EMBL" id="GGN16543.1"/>
    </source>
</evidence>
<sequence length="389" mass="42665">MAAIAPASAGPFRVRDYSHTMTHLFDSVTLRDTELPNRLTVSPMCQYSVEERDGLATPWHHVHLGSRAVGGAGLVIAEATAVEPRGRITPNDLGIWSEEHADALRDTTEFVKSQGSVPGIQLAHAGRKASTSRPWEGHDPLQPDEGGWEVVGPSDDPWPYEDQAAPPTRAMDADDIEDVIASFREAAEHALDAGFEVAEVHGAHGYLLHEFLSPVTNDRDDEYGGSFENRARLIREVTEAVRDVWPAEKPVLVRLSGTDWIDDEESWTVEQSARLADLLHEAGADLIDVSSGGISPASFPDWTGPNYQLALAEHVRENAESDIRVGTVGGVTTPEQGEAIVRNDRADLVIVGREFLRDPYFGLHAAHELGHEDDVEVPAQYRRGFTERL</sequence>
<dbReference type="CDD" id="cd02932">
    <property type="entry name" value="OYE_YqiM_FMN"/>
    <property type="match status" value="1"/>
</dbReference>
<reference evidence="8 9" key="1">
    <citation type="journal article" date="2019" name="Int. J. Syst. Evol. Microbiol.">
        <title>The Global Catalogue of Microorganisms (GCM) 10K type strain sequencing project: providing services to taxonomists for standard genome sequencing and annotation.</title>
        <authorList>
            <consortium name="The Broad Institute Genomics Platform"/>
            <consortium name="The Broad Institute Genome Sequencing Center for Infectious Disease"/>
            <person name="Wu L."/>
            <person name="Ma J."/>
        </authorList>
    </citation>
    <scope>NUCLEOTIDE SEQUENCE [LARGE SCALE GENOMIC DNA]</scope>
    <source>
        <strain evidence="8 9">JCM 16331</strain>
    </source>
</reference>
<proteinExistence type="predicted"/>
<dbReference type="EMBL" id="BMOQ01000004">
    <property type="protein sequence ID" value="GGN16543.1"/>
    <property type="molecule type" value="Genomic_DNA"/>
</dbReference>
<evidence type="ECO:0000259" key="7">
    <source>
        <dbReference type="Pfam" id="PF00724"/>
    </source>
</evidence>
<dbReference type="GO" id="GO:0050661">
    <property type="term" value="F:NADP binding"/>
    <property type="evidence" value="ECO:0007669"/>
    <property type="project" value="InterPro"/>
</dbReference>
<gene>
    <name evidence="8" type="ORF">GCM10009021_16520</name>
</gene>
<feature type="domain" description="NADH:flavin oxidoreductase/NADH oxidase N-terminal" evidence="7">
    <location>
        <begin position="24"/>
        <end position="369"/>
    </location>
</feature>
<keyword evidence="2" id="KW-0285">Flavoprotein</keyword>
<evidence type="ECO:0000256" key="6">
    <source>
        <dbReference type="SAM" id="MobiDB-lite"/>
    </source>
</evidence>
<keyword evidence="3" id="KW-0288">FMN</keyword>
<evidence type="ECO:0000256" key="3">
    <source>
        <dbReference type="ARBA" id="ARBA00022643"/>
    </source>
</evidence>
<dbReference type="GO" id="GO:0003959">
    <property type="term" value="F:NADPH dehydrogenase activity"/>
    <property type="evidence" value="ECO:0007669"/>
    <property type="project" value="InterPro"/>
</dbReference>
<dbReference type="Gene3D" id="3.20.20.70">
    <property type="entry name" value="Aldolase class I"/>
    <property type="match status" value="1"/>
</dbReference>
<protein>
    <submittedName>
        <fullName evidence="8">Oxidoreductase</fullName>
    </submittedName>
</protein>
<dbReference type="InterPro" id="IPR013785">
    <property type="entry name" value="Aldolase_TIM"/>
</dbReference>
<evidence type="ECO:0000256" key="4">
    <source>
        <dbReference type="ARBA" id="ARBA00022857"/>
    </source>
</evidence>
<comment type="caution">
    <text evidence="8">The sequence shown here is derived from an EMBL/GenBank/DDBJ whole genome shotgun (WGS) entry which is preliminary data.</text>
</comment>
<dbReference type="Proteomes" id="UP000608850">
    <property type="component" value="Unassembled WGS sequence"/>
</dbReference>
<keyword evidence="9" id="KW-1185">Reference proteome</keyword>
<name>A0A830GBE0_9EURY</name>
<dbReference type="GO" id="GO:0010181">
    <property type="term" value="F:FMN binding"/>
    <property type="evidence" value="ECO:0007669"/>
    <property type="project" value="InterPro"/>
</dbReference>
<evidence type="ECO:0000313" key="9">
    <source>
        <dbReference type="Proteomes" id="UP000608850"/>
    </source>
</evidence>
<keyword evidence="5" id="KW-0560">Oxidoreductase</keyword>